<dbReference type="AlphaFoldDB" id="A0A285CKH0"/>
<dbReference type="Gene3D" id="2.60.40.10">
    <property type="entry name" value="Immunoglobulins"/>
    <property type="match status" value="1"/>
</dbReference>
<dbReference type="OrthoDB" id="8538315at2"/>
<dbReference type="Pfam" id="PF08770">
    <property type="entry name" value="SoxZ"/>
    <property type="match status" value="1"/>
</dbReference>
<feature type="domain" description="Sulphur oxidation protein SoxZ" evidence="1">
    <location>
        <begin position="177"/>
        <end position="261"/>
    </location>
</feature>
<dbReference type="InterPro" id="IPR014880">
    <property type="entry name" value="SoxZ_dom"/>
</dbReference>
<name>A0A285CKH0_9RHOB</name>
<dbReference type="InterPro" id="IPR013783">
    <property type="entry name" value="Ig-like_fold"/>
</dbReference>
<evidence type="ECO:0000313" key="4">
    <source>
        <dbReference type="Proteomes" id="UP000219467"/>
    </source>
</evidence>
<proteinExistence type="predicted"/>
<evidence type="ECO:0000259" key="1">
    <source>
        <dbReference type="Pfam" id="PF08770"/>
    </source>
</evidence>
<dbReference type="SUPFAM" id="SSF81296">
    <property type="entry name" value="E set domains"/>
    <property type="match status" value="1"/>
</dbReference>
<dbReference type="Pfam" id="PF13501">
    <property type="entry name" value="SoxY"/>
    <property type="match status" value="1"/>
</dbReference>
<sequence>MQIVRPFVICATLAAGPLWADEKPSPMEPGEAWQSLRLDVFGTDAIAETPGALMLDAPFRAHDPALVPVRLTQPADGAPLSEITLMIDENPAPVAATFTLGPAMHPLDLEVRVRVNAYSNVRAVAKAANGGDWLMAGRFVRATGGCAAPAGKDAEAALAHLGEMRVQPLAAEQTPDGLRRTAKLMIRHPNYSGLQRDQVTLMTIPARFIHLLEVRQGDELLFTMSGGISISEDPVFTFRYRDSGAGEIRVRAVDTEGVEFGGSFAISAG</sequence>
<reference evidence="4" key="1">
    <citation type="submission" date="2017-08" db="EMBL/GenBank/DDBJ databases">
        <authorList>
            <person name="Varghese N."/>
            <person name="Submissions S."/>
        </authorList>
    </citation>
    <scope>NUCLEOTIDE SEQUENCE [LARGE SCALE GENOMIC DNA]</scope>
    <source>
        <strain evidence="4">JA234</strain>
    </source>
</reference>
<dbReference type="NCBIfam" id="TIGR04557">
    <property type="entry name" value="fuse_rel_SoxYZ"/>
    <property type="match status" value="1"/>
</dbReference>
<dbReference type="Gene3D" id="2.60.40.2470">
    <property type="entry name" value="SoxY domain"/>
    <property type="match status" value="1"/>
</dbReference>
<organism evidence="3 4">
    <name type="scientific">Cereibacter ovatus</name>
    <dbReference type="NCBI Taxonomy" id="439529"/>
    <lineage>
        <taxon>Bacteria</taxon>
        <taxon>Pseudomonadati</taxon>
        <taxon>Pseudomonadota</taxon>
        <taxon>Alphaproteobacteria</taxon>
        <taxon>Rhodobacterales</taxon>
        <taxon>Paracoccaceae</taxon>
        <taxon>Cereibacter</taxon>
    </lineage>
</organism>
<dbReference type="InterPro" id="IPR038162">
    <property type="entry name" value="SoxY_sf"/>
</dbReference>
<keyword evidence="4" id="KW-1185">Reference proteome</keyword>
<dbReference type="InterPro" id="IPR030831">
    <property type="entry name" value="Fuse-rel_SoxYZ"/>
</dbReference>
<evidence type="ECO:0000259" key="2">
    <source>
        <dbReference type="Pfam" id="PF13501"/>
    </source>
</evidence>
<dbReference type="InterPro" id="IPR014756">
    <property type="entry name" value="Ig_E-set"/>
</dbReference>
<dbReference type="RefSeq" id="WP_097028807.1">
    <property type="nucleotide sequence ID" value="NZ_OAOQ01000001.1"/>
</dbReference>
<gene>
    <name evidence="3" type="ORF">SAMN05878503_101194</name>
</gene>
<dbReference type="EMBL" id="OAOQ01000001">
    <property type="protein sequence ID" value="SNX67558.1"/>
    <property type="molecule type" value="Genomic_DNA"/>
</dbReference>
<accession>A0A285CKH0</accession>
<protein>
    <submittedName>
        <fullName evidence="3">Sulfur-oxidizing protein SoxY</fullName>
    </submittedName>
</protein>
<dbReference type="InterPro" id="IPR032711">
    <property type="entry name" value="SoxY"/>
</dbReference>
<feature type="domain" description="Ig-like SoxY" evidence="2">
    <location>
        <begin position="39"/>
        <end position="146"/>
    </location>
</feature>
<evidence type="ECO:0000313" key="3">
    <source>
        <dbReference type="EMBL" id="SNX67558.1"/>
    </source>
</evidence>
<dbReference type="Proteomes" id="UP000219467">
    <property type="component" value="Unassembled WGS sequence"/>
</dbReference>